<dbReference type="GO" id="GO:0005975">
    <property type="term" value="P:carbohydrate metabolic process"/>
    <property type="evidence" value="ECO:0007669"/>
    <property type="project" value="InterPro"/>
</dbReference>
<reference evidence="1 2" key="1">
    <citation type="submission" date="2020-01" db="EMBL/GenBank/DDBJ databases">
        <title>Genomes of bacteria type strains.</title>
        <authorList>
            <person name="Chen J."/>
            <person name="Zhu S."/>
            <person name="Yang J."/>
        </authorList>
    </citation>
    <scope>NUCLEOTIDE SEQUENCE [LARGE SCALE GENOMIC DNA]</scope>
    <source>
        <strain evidence="1 2">LMG 24078</strain>
    </source>
</reference>
<name>A0A6N9TCW5_9ALTE</name>
<evidence type="ECO:0000313" key="1">
    <source>
        <dbReference type="EMBL" id="NDW14302.1"/>
    </source>
</evidence>
<dbReference type="RefSeq" id="WP_163104904.1">
    <property type="nucleotide sequence ID" value="NZ_JAAAWO010000001.1"/>
</dbReference>
<dbReference type="CDD" id="cd10935">
    <property type="entry name" value="CE4_WalW"/>
    <property type="match status" value="1"/>
</dbReference>
<sequence>MGKPNVLFVLTIDTEEEWQWDSEFPQHDCSVKNVEKLPAFQAFCESLGIRPTYFVDYAVANDAQGSHILREFVKTKKAEIGAHLHPWCNPPYFGKTTEAESHVINLPEEQVVQKLDELNRVINEKIGVTPRSFRSGRWGMKGKTLELLASRGITVDSSVYPFYENPFFHCKGAPNTPYYPSFDNALQPGNQQNIMEIPVTAGFNVSNFRNADNIHSVLSRPPFSMLRIIGMLWHTKILKKIYLSPELSDTNSMIELSDTCLSKQHKVIHMYLHSSSLIDGVTGLLNVDNAYDLICLRIIDFLKDLETKANISFCTITEAAERLKESEVPLIANSPKEHYFGK</sequence>
<evidence type="ECO:0000313" key="2">
    <source>
        <dbReference type="Proteomes" id="UP000471381"/>
    </source>
</evidence>
<organism evidence="1 2">
    <name type="scientific">Alteromonas genovensis</name>
    <dbReference type="NCBI Taxonomy" id="471225"/>
    <lineage>
        <taxon>Bacteria</taxon>
        <taxon>Pseudomonadati</taxon>
        <taxon>Pseudomonadota</taxon>
        <taxon>Gammaproteobacteria</taxon>
        <taxon>Alteromonadales</taxon>
        <taxon>Alteromonadaceae</taxon>
        <taxon>Alteromonas/Salinimonas group</taxon>
        <taxon>Alteromonas</taxon>
    </lineage>
</organism>
<comment type="caution">
    <text evidence="1">The sequence shown here is derived from an EMBL/GenBank/DDBJ whole genome shotgun (WGS) entry which is preliminary data.</text>
</comment>
<proteinExistence type="predicted"/>
<dbReference type="AlphaFoldDB" id="A0A6N9TCW5"/>
<dbReference type="SUPFAM" id="SSF88713">
    <property type="entry name" value="Glycoside hydrolase/deacetylase"/>
    <property type="match status" value="1"/>
</dbReference>
<dbReference type="InterPro" id="IPR011330">
    <property type="entry name" value="Glyco_hydro/deAcase_b/a-brl"/>
</dbReference>
<dbReference type="Proteomes" id="UP000471381">
    <property type="component" value="Unassembled WGS sequence"/>
</dbReference>
<accession>A0A6N9TCW5</accession>
<keyword evidence="2" id="KW-1185">Reference proteome</keyword>
<dbReference type="Gene3D" id="3.20.20.370">
    <property type="entry name" value="Glycoside hydrolase/deacetylase"/>
    <property type="match status" value="1"/>
</dbReference>
<protein>
    <submittedName>
        <fullName evidence="1">WalW protein</fullName>
    </submittedName>
</protein>
<dbReference type="EMBL" id="JAAAWO010000001">
    <property type="protein sequence ID" value="NDW14302.1"/>
    <property type="molecule type" value="Genomic_DNA"/>
</dbReference>
<gene>
    <name evidence="1" type="ORF">GTQ48_01970</name>
</gene>